<organism evidence="2">
    <name type="scientific">viral metagenome</name>
    <dbReference type="NCBI Taxonomy" id="1070528"/>
    <lineage>
        <taxon>unclassified sequences</taxon>
        <taxon>metagenomes</taxon>
        <taxon>organismal metagenomes</taxon>
    </lineage>
</organism>
<protein>
    <submittedName>
        <fullName evidence="2">Uncharacterized protein</fullName>
    </submittedName>
</protein>
<feature type="compositionally biased region" description="Low complexity" evidence="1">
    <location>
        <begin position="142"/>
        <end position="155"/>
    </location>
</feature>
<evidence type="ECO:0000313" key="2">
    <source>
        <dbReference type="EMBL" id="QHS81615.1"/>
    </source>
</evidence>
<dbReference type="PANTHER" id="PTHR24637">
    <property type="entry name" value="COLLAGEN"/>
    <property type="match status" value="1"/>
</dbReference>
<feature type="compositionally biased region" description="Gly residues" evidence="1">
    <location>
        <begin position="156"/>
        <end position="165"/>
    </location>
</feature>
<dbReference type="PANTHER" id="PTHR24637:SF422">
    <property type="entry name" value="COLLAGEN IV NC1 DOMAIN-CONTAINING PROTEIN"/>
    <property type="match status" value="1"/>
</dbReference>
<feature type="region of interest" description="Disordered" evidence="1">
    <location>
        <begin position="56"/>
        <end position="170"/>
    </location>
</feature>
<feature type="compositionally biased region" description="Low complexity" evidence="1">
    <location>
        <begin position="79"/>
        <end position="105"/>
    </location>
</feature>
<sequence>MPLVQFQPRHDTSGNWNLVYNPVLQSGELGVDLSLRQFKFGDGVNTWINLPYQGSTGSTGPAGSTGTGTAGYVGPRGPPGDTGITGPTGSNTTGYTGYRGNTGNSGPTGPDGLSVTGPTGRQGLASTVTGPTGPTGLGLTGPTGATGSINVTGPTGATGGTGPTGPAGISITGPVGPGLGTGTIQAGYIQLSFTGPVTSSTFSTTPGSYDITTTFPSSLGTWAILDGSNIQLTFSDYFNNTSTIPPNITGIMYWYGSYTISTSTGSTVVNGWRTRMVYPGIYSPMYVAAAANQYPQVTLSYTGGKWIMTLSVVLNTTFTPRALTGPNTYNYILYITAFK</sequence>
<dbReference type="AlphaFoldDB" id="A0A6C0AQL9"/>
<evidence type="ECO:0000256" key="1">
    <source>
        <dbReference type="SAM" id="MobiDB-lite"/>
    </source>
</evidence>
<name>A0A6C0AQL9_9ZZZZ</name>
<reference evidence="2" key="1">
    <citation type="journal article" date="2020" name="Nature">
        <title>Giant virus diversity and host interactions through global metagenomics.</title>
        <authorList>
            <person name="Schulz F."/>
            <person name="Roux S."/>
            <person name="Paez-Espino D."/>
            <person name="Jungbluth S."/>
            <person name="Walsh D.A."/>
            <person name="Denef V.J."/>
            <person name="McMahon K.D."/>
            <person name="Konstantinidis K.T."/>
            <person name="Eloe-Fadrosh E.A."/>
            <person name="Kyrpides N.C."/>
            <person name="Woyke T."/>
        </authorList>
    </citation>
    <scope>NUCLEOTIDE SEQUENCE</scope>
    <source>
        <strain evidence="2">GVMAG-S-1101164-72</strain>
    </source>
</reference>
<dbReference type="EMBL" id="MN740759">
    <property type="protein sequence ID" value="QHS81615.1"/>
    <property type="molecule type" value="Genomic_DNA"/>
</dbReference>
<proteinExistence type="predicted"/>
<accession>A0A6C0AQL9</accession>
<dbReference type="SUPFAM" id="SSF69349">
    <property type="entry name" value="Phage fibre proteins"/>
    <property type="match status" value="1"/>
</dbReference>